<comment type="caution">
    <text evidence="1">The sequence shown here is derived from an EMBL/GenBank/DDBJ whole genome shotgun (WGS) entry which is preliminary data.</text>
</comment>
<dbReference type="Proteomes" id="UP000030002">
    <property type="component" value="Unassembled WGS sequence"/>
</dbReference>
<evidence type="ECO:0000313" key="1">
    <source>
        <dbReference type="EMBL" id="KGN33983.1"/>
    </source>
</evidence>
<dbReference type="AlphaFoldDB" id="A0A0A0JA38"/>
<evidence type="ECO:0000313" key="2">
    <source>
        <dbReference type="Proteomes" id="UP000030002"/>
    </source>
</evidence>
<dbReference type="EMBL" id="AVPJ01000003">
    <property type="protein sequence ID" value="KGN33983.1"/>
    <property type="molecule type" value="Genomic_DNA"/>
</dbReference>
<dbReference type="STRING" id="1385520.N802_08880"/>
<keyword evidence="2" id="KW-1185">Reference proteome</keyword>
<proteinExistence type="predicted"/>
<gene>
    <name evidence="1" type="ORF">N802_08880</name>
</gene>
<sequence>MQTMISIDSALLKQARGYAKRTGLTWNDFAEQALRSHLETVDPDGKVETGAGEEPGEKTRFVVVPDELIEAEGDADYIWTR</sequence>
<protein>
    <submittedName>
        <fullName evidence="1">Uncharacterized protein</fullName>
    </submittedName>
</protein>
<name>A0A0A0JA38_9MICO</name>
<reference evidence="1 2" key="1">
    <citation type="submission" date="2013-08" db="EMBL/GenBank/DDBJ databases">
        <title>The genome sequence of Knoellia sinensis.</title>
        <authorList>
            <person name="Zhu W."/>
            <person name="Wang G."/>
        </authorList>
    </citation>
    <scope>NUCLEOTIDE SEQUENCE [LARGE SCALE GENOMIC DNA]</scope>
    <source>
        <strain evidence="1 2">KCTC 19936</strain>
    </source>
</reference>
<organism evidence="1 2">
    <name type="scientific">Knoellia sinensis KCTC 19936</name>
    <dbReference type="NCBI Taxonomy" id="1385520"/>
    <lineage>
        <taxon>Bacteria</taxon>
        <taxon>Bacillati</taxon>
        <taxon>Actinomycetota</taxon>
        <taxon>Actinomycetes</taxon>
        <taxon>Micrococcales</taxon>
        <taxon>Intrasporangiaceae</taxon>
        <taxon>Knoellia</taxon>
    </lineage>
</organism>
<accession>A0A0A0JA38</accession>
<dbReference type="eggNOG" id="ENOG5031WJX">
    <property type="taxonomic scope" value="Bacteria"/>
</dbReference>